<dbReference type="InterPro" id="IPR028994">
    <property type="entry name" value="Integrin_alpha_N"/>
</dbReference>
<evidence type="ECO:0000256" key="6">
    <source>
        <dbReference type="ARBA" id="ARBA00023136"/>
    </source>
</evidence>
<keyword evidence="4" id="KW-0677">Repeat</keyword>
<dbReference type="EMBL" id="FPBD01000004">
    <property type="protein sequence ID" value="SFT91521.1"/>
    <property type="molecule type" value="Genomic_DNA"/>
</dbReference>
<dbReference type="PANTHER" id="PTHR36220">
    <property type="entry name" value="UNNAMED PRODUCT"/>
    <property type="match status" value="1"/>
</dbReference>
<evidence type="ECO:0000256" key="1">
    <source>
        <dbReference type="ARBA" id="ARBA00004370"/>
    </source>
</evidence>
<keyword evidence="5" id="KW-0843">Virulence</keyword>
<dbReference type="PRINTS" id="PR01488">
    <property type="entry name" value="RTXTOXINA"/>
</dbReference>
<reference evidence="9" key="1">
    <citation type="submission" date="2016-10" db="EMBL/GenBank/DDBJ databases">
        <authorList>
            <person name="Varghese N."/>
            <person name="Submissions S."/>
        </authorList>
    </citation>
    <scope>NUCLEOTIDE SEQUENCE [LARGE SCALE GENOMIC DNA]</scope>
    <source>
        <strain evidence="9">DSM 17465</strain>
    </source>
</reference>
<organism evidence="8 9">
    <name type="scientific">Pseudovibrio denitrificans</name>
    <dbReference type="NCBI Taxonomy" id="258256"/>
    <lineage>
        <taxon>Bacteria</taxon>
        <taxon>Pseudomonadati</taxon>
        <taxon>Pseudomonadota</taxon>
        <taxon>Alphaproteobacteria</taxon>
        <taxon>Hyphomicrobiales</taxon>
        <taxon>Stappiaceae</taxon>
        <taxon>Pseudovibrio</taxon>
    </lineage>
</organism>
<dbReference type="InterPro" id="IPR013519">
    <property type="entry name" value="Int_alpha_beta-p"/>
</dbReference>
<keyword evidence="2" id="KW-0800">Toxin</keyword>
<dbReference type="GO" id="GO:0016020">
    <property type="term" value="C:membrane"/>
    <property type="evidence" value="ECO:0007669"/>
    <property type="project" value="UniProtKB-SubCell"/>
</dbReference>
<evidence type="ECO:0000256" key="2">
    <source>
        <dbReference type="ARBA" id="ARBA00022656"/>
    </source>
</evidence>
<dbReference type="GO" id="GO:0005509">
    <property type="term" value="F:calcium ion binding"/>
    <property type="evidence" value="ECO:0007669"/>
    <property type="project" value="InterPro"/>
</dbReference>
<dbReference type="InterPro" id="IPR013517">
    <property type="entry name" value="FG-GAP"/>
</dbReference>
<dbReference type="RefSeq" id="WP_143111102.1">
    <property type="nucleotide sequence ID" value="NZ_FPBD01000004.1"/>
</dbReference>
<dbReference type="InterPro" id="IPR010221">
    <property type="entry name" value="VCBS_dom"/>
</dbReference>
<dbReference type="InterPro" id="IPR018511">
    <property type="entry name" value="Hemolysin-typ_Ca-bd_CS"/>
</dbReference>
<dbReference type="GO" id="GO:0090729">
    <property type="term" value="F:toxin activity"/>
    <property type="evidence" value="ECO:0007669"/>
    <property type="project" value="UniProtKB-KW"/>
</dbReference>
<dbReference type="InterPro" id="IPR011049">
    <property type="entry name" value="Serralysin-like_metalloprot_C"/>
</dbReference>
<evidence type="ECO:0000313" key="9">
    <source>
        <dbReference type="Proteomes" id="UP000183371"/>
    </source>
</evidence>
<dbReference type="InterPro" id="IPR001343">
    <property type="entry name" value="Hemolysn_Ca-bd"/>
</dbReference>
<dbReference type="PANTHER" id="PTHR36220:SF1">
    <property type="entry name" value="GAMMA TUBULIN COMPLEX COMPONENT C-TERMINAL DOMAIN-CONTAINING PROTEIN"/>
    <property type="match status" value="1"/>
</dbReference>
<dbReference type="SMART" id="SM00191">
    <property type="entry name" value="Int_alpha"/>
    <property type="match status" value="3"/>
</dbReference>
<keyword evidence="9" id="KW-1185">Reference proteome</keyword>
<gene>
    <name evidence="8" type="ORF">SAMN05444141_104418</name>
</gene>
<sequence length="1942" mass="200992">MSDSVSSNNAPVFGPVEAITSSELLLDGNGSFLDGFGSAIAVNADGTLVVGAPNELGPSNGSVMVRQPDGQGGYVETKLKLPAGATPDKFGASVAINDQGVVVVGEKADGAGGALYVYLPDENGSYGEPVKLTDANTGVGALGSSVAITNDGVIVTGAPYSANSEMQPSGVVQVFKQNVDGEYVLQRLEAPDVAVGALFGQSVNTSNTGLLVVGAPGDDDNGQLSGAVYIYKENAEGLYDAPTKLLLPDGVSGDQFGSSVSVNDQGVIVVGAKGADADLFDTGSAFVYIPNEDGTYGDPIELTVDDATLLDKAGTSIAIGNDGVIVVGTAPSVNTEGLALVFTPNGEGGYTSTKLIAPDAASDDAFGRNVSIGEDGTIYIGAPGNDDVAYDAGSVYAFKRDILGNYVHLSNELALLESTDNSIITDSLELAFSDADITDADHSATVSSVSFTGVATGLSSLSNSELTELLKVTGVTSSEGSVDGRINLTFEAASTVFDYLATDEQVKLTFTVELTDTAGGTATHPVVVTVVGTNDAPVVSDIAASTSEDSPLEISPDFVDPDHSDTHTITFDASETIGEVTFVDGKFHYDPNGQFDELGAGETATDTFTYTINDGNGGVITKTVTVTINGTNDAPVVNDIDVTIIQNNNVVIINADFTDVDVNDTHIITIDNSTTVGVVINNGDGTFSYDCGDAFIHLGVGETATDTFTYTINDGNGGVITKTVTVTINGTNDAPVVNDIDVTIVQNNNVVIINADFTDVDVNDTHIITIDNSTTVGVVINNGDGTFSYDCGDAFIHLGVGETATDTFTYTINDGNGGVITKTVTVTINGTNDAPVVNDIDVTIVQNNNVVIINADFTDVDVNDTHIITIDNSTTVGVVINNGDGTFSYDCGDAFIHLGVGETATDTFTYTINDGNGGVITKTVTVTINGTNDAPVVNDIDVTIVQNNNVVIINADFTDVDVNDTHIITIDNSTTVGVVINNGDGTFSYDCGDAFIHLGVGETATDTFTYTINDGNGGVITKTVTVTINGTNDAPVVNDIDVTIVQNNNVVIINADFTDVDVNDTHIITIDNSTTVGVVINNGDGTFSYDCGDAFIHLGVGETATDTFTYTINDGNGGVVTKTVTVTIVGSDNNAPVVNDIDVTIVQNNNVVIINADFTDVDADDTHIITIDNSTTVGVVINNGDGTFSYDCGDAFIHLDVGETATDTFTYTVDDGEGGVVTKTVTVTINGTNDAPVVNDIDVTIVQNNSVVIINADFTDVDVNDTHIITIDNSTTVGVVINNGDGTFSYDCGDAFIHLGVGETATDTFTYTINDGNGGVVTKTVTVTINGTNDVPVVNDINVTVVRNTNVVIINADFTDVDVNDTHIITIDNSTTVGVVINNGDGTFSYICGNAFDHLSAGETATDTFTYTVNDRNGGVTTKTVTVTINGTDDVPVVQGMIIVGDEHDNVLTGGQGNDTIQGKEGEDVHNGGEGQDTAHYGNFSDPVSVSIINLADSSKNTGVAAGDTYNSIENVVGSAGQDTIVGTSESNALSGGNGDDVLIGGAGADILNGGSGTDTTSYADFTDETASSRINLANPSQNTGVATGDTYISIENVIGSAGHDTIIGNSFNNELSGGEGNDSLYGGNGNDTLRGGEGNDYLRGEVGDDILIGGLGDDNLQGGTGSDTYHYNLGDGNDTITETNSADQDRLILGEGITLDNVQFTRVGRVVSRNRVTRENIDLELTFEDGSVLLIKDQFNANSNFGVEFIEFADGTVLSGYEILRAAYEDATEEADWLYGGSQDDVINGLGGNDIIVGGSGNDTIDGGVGNDTIRGETGDDVLIGSEGNDSLYGGNGNDTLKGGEGNDYLRGEVGDDVLIGGLGDDNLQGGTGSDTYHYNLGDGNDTITETNSADQDRLILGEGITLDNVQFTRVGRVVSRNKVTRENIDLELTFEDGSVL</sequence>
<keyword evidence="6" id="KW-0472">Membrane</keyword>
<dbReference type="PROSITE" id="PS00330">
    <property type="entry name" value="HEMOLYSIN_CALCIUM"/>
    <property type="match status" value="4"/>
</dbReference>
<keyword evidence="7" id="KW-0325">Glycoprotein</keyword>
<proteinExistence type="predicted"/>
<evidence type="ECO:0000256" key="7">
    <source>
        <dbReference type="ARBA" id="ARBA00023180"/>
    </source>
</evidence>
<dbReference type="Gene3D" id="2.150.10.10">
    <property type="entry name" value="Serralysin-like metalloprotease, C-terminal"/>
    <property type="match status" value="5"/>
</dbReference>
<dbReference type="SUPFAM" id="SSF69318">
    <property type="entry name" value="Integrin alpha N-terminal domain"/>
    <property type="match status" value="1"/>
</dbReference>
<dbReference type="Pfam" id="PF00353">
    <property type="entry name" value="HemolysinCabind"/>
    <property type="match status" value="7"/>
</dbReference>
<dbReference type="Pfam" id="PF17963">
    <property type="entry name" value="Big_9"/>
    <property type="match status" value="9"/>
</dbReference>
<dbReference type="Proteomes" id="UP000183371">
    <property type="component" value="Unassembled WGS sequence"/>
</dbReference>
<dbReference type="GO" id="GO:0005576">
    <property type="term" value="C:extracellular region"/>
    <property type="evidence" value="ECO:0007669"/>
    <property type="project" value="InterPro"/>
</dbReference>
<evidence type="ECO:0000313" key="8">
    <source>
        <dbReference type="EMBL" id="SFT91521.1"/>
    </source>
</evidence>
<feature type="non-terminal residue" evidence="8">
    <location>
        <position position="1942"/>
    </location>
</feature>
<name>A0A1I7BWM4_9HYPH</name>
<dbReference type="PROSITE" id="PS51470">
    <property type="entry name" value="FG_GAP"/>
    <property type="match status" value="1"/>
</dbReference>
<dbReference type="Pfam" id="PF14312">
    <property type="entry name" value="FG-GAP_2"/>
    <property type="match status" value="4"/>
</dbReference>
<keyword evidence="3" id="KW-0732">Signal</keyword>
<accession>A0A1I7BWM4</accession>
<dbReference type="PRINTS" id="PR00313">
    <property type="entry name" value="CABNDNGRPT"/>
</dbReference>
<evidence type="ECO:0000256" key="4">
    <source>
        <dbReference type="ARBA" id="ARBA00022737"/>
    </source>
</evidence>
<dbReference type="InterPro" id="IPR003995">
    <property type="entry name" value="RTX_toxin_determinant-A"/>
</dbReference>
<evidence type="ECO:0000256" key="3">
    <source>
        <dbReference type="ARBA" id="ARBA00022729"/>
    </source>
</evidence>
<dbReference type="SUPFAM" id="SSF51120">
    <property type="entry name" value="beta-Roll"/>
    <property type="match status" value="3"/>
</dbReference>
<comment type="subcellular location">
    <subcellularLocation>
        <location evidence="1">Membrane</location>
    </subcellularLocation>
</comment>
<dbReference type="NCBIfam" id="TIGR01965">
    <property type="entry name" value="VCBS_repeat"/>
    <property type="match status" value="10"/>
</dbReference>
<dbReference type="NCBIfam" id="NF012211">
    <property type="entry name" value="tand_rpt_95"/>
    <property type="match status" value="6"/>
</dbReference>
<protein>
    <submittedName>
        <fullName evidence="8">VCBS repeat-containing protein</fullName>
    </submittedName>
</protein>
<evidence type="ECO:0000256" key="5">
    <source>
        <dbReference type="ARBA" id="ARBA00023026"/>
    </source>
</evidence>